<proteinExistence type="predicted"/>
<organism evidence="1 2">
    <name type="scientific">Bacillus cereus</name>
    <dbReference type="NCBI Taxonomy" id="1396"/>
    <lineage>
        <taxon>Bacteria</taxon>
        <taxon>Bacillati</taxon>
        <taxon>Bacillota</taxon>
        <taxon>Bacilli</taxon>
        <taxon>Bacillales</taxon>
        <taxon>Bacillaceae</taxon>
        <taxon>Bacillus</taxon>
        <taxon>Bacillus cereus group</taxon>
    </lineage>
</organism>
<dbReference type="Proteomes" id="UP000220006">
    <property type="component" value="Unassembled WGS sequence"/>
</dbReference>
<dbReference type="Pfam" id="PF09669">
    <property type="entry name" value="Phage_pRha"/>
    <property type="match status" value="1"/>
</dbReference>
<comment type="caution">
    <text evidence="1">The sequence shown here is derived from an EMBL/GenBank/DDBJ whole genome shotgun (WGS) entry which is preliminary data.</text>
</comment>
<evidence type="ECO:0008006" key="3">
    <source>
        <dbReference type="Google" id="ProtNLM"/>
    </source>
</evidence>
<dbReference type="EMBL" id="NVLK01000039">
    <property type="protein sequence ID" value="PEC20604.1"/>
    <property type="molecule type" value="Genomic_DNA"/>
</dbReference>
<dbReference type="AlphaFoldDB" id="A0A2A7HUR5"/>
<dbReference type="InterPro" id="IPR014054">
    <property type="entry name" value="Phage_regulatory_Rha"/>
</dbReference>
<gene>
    <name evidence="1" type="ORF">COM96_18665</name>
</gene>
<evidence type="ECO:0000313" key="2">
    <source>
        <dbReference type="Proteomes" id="UP000220006"/>
    </source>
</evidence>
<accession>A0A2A7HUR5</accession>
<reference evidence="1 2" key="1">
    <citation type="submission" date="2017-09" db="EMBL/GenBank/DDBJ databases">
        <title>Large-scale bioinformatics analysis of Bacillus genomes uncovers conserved roles of natural products in bacterial physiology.</title>
        <authorList>
            <consortium name="Agbiome Team Llc"/>
            <person name="Bleich R.M."/>
            <person name="Grubbs K.J."/>
            <person name="Santa Maria K.C."/>
            <person name="Allen S.E."/>
            <person name="Farag S."/>
            <person name="Shank E.A."/>
            <person name="Bowers A."/>
        </authorList>
    </citation>
    <scope>NUCLEOTIDE SEQUENCE [LARGE SCALE GENOMIC DNA]</scope>
    <source>
        <strain evidence="1 2">AFS096845</strain>
    </source>
</reference>
<protein>
    <recommendedName>
        <fullName evidence="3">Rha family transcriptional regulator</fullName>
    </recommendedName>
</protein>
<dbReference type="NCBIfam" id="TIGR02681">
    <property type="entry name" value="phage_pRha"/>
    <property type="match status" value="1"/>
</dbReference>
<name>A0A2A7HUR5_BACCE</name>
<sequence length="142" mass="16322">MTGLRLVQTEEQQTNDLYIDSLEVAEMTGKLHKNLLRDIDNYMSVLTSSKLSPLNFFQESSYIDPKGETRKCYFLTRKGCDMVANKMTGEKGILFTATYVTRFEEMESELKSQQPQFNLPTTYKDALIQLVAEVESPLYILL</sequence>
<evidence type="ECO:0000313" key="1">
    <source>
        <dbReference type="EMBL" id="PEC20604.1"/>
    </source>
</evidence>
<dbReference type="RefSeq" id="WP_097905030.1">
    <property type="nucleotide sequence ID" value="NZ_NVLK01000039.1"/>
</dbReference>